<evidence type="ECO:0000313" key="2">
    <source>
        <dbReference type="Proteomes" id="UP000260025"/>
    </source>
</evidence>
<name>A0A3E2VEC8_CLOIN</name>
<dbReference type="NCBIfam" id="TIGR01167">
    <property type="entry name" value="LPXTG_anchor"/>
    <property type="match status" value="1"/>
</dbReference>
<dbReference type="AlphaFoldDB" id="A0A3E2VEC8"/>
<evidence type="ECO:0000313" key="1">
    <source>
        <dbReference type="EMBL" id="RGC08970.1"/>
    </source>
</evidence>
<gene>
    <name evidence="1" type="ORF">DXA38_21610</name>
</gene>
<comment type="caution">
    <text evidence="1">The sequence shown here is derived from an EMBL/GenBank/DDBJ whole genome shotgun (WGS) entry which is preliminary data.</text>
</comment>
<reference evidence="1 2" key="1">
    <citation type="submission" date="2018-08" db="EMBL/GenBank/DDBJ databases">
        <title>A genome reference for cultivated species of the human gut microbiota.</title>
        <authorList>
            <person name="Zou Y."/>
            <person name="Xue W."/>
            <person name="Luo G."/>
        </authorList>
    </citation>
    <scope>NUCLEOTIDE SEQUENCE [LARGE SCALE GENOMIC DNA]</scope>
    <source>
        <strain evidence="1 2">OF01-2LB</strain>
    </source>
</reference>
<dbReference type="OrthoDB" id="1657376at2"/>
<dbReference type="EMBL" id="QVEV01000067">
    <property type="protein sequence ID" value="RGC08970.1"/>
    <property type="molecule type" value="Genomic_DNA"/>
</dbReference>
<sequence length="196" mass="22383">MRRKLLLLTILLLPFLPVRIQAEGSDRYDIHIRITEAGIQKTSADDIVLSRMLPGDEQTYTLRVDNRSKEEQELYLKLCAGEGQLTEILELQVTQDGHRLYEGTMQDAQRGIAMGRYTSQEMTTIRITLRLPKETDNAYSIREAAVDVELTALTIQESVATGDQTQRTLLISSILAVISFLIIIVRRRRKDHEEAR</sequence>
<dbReference type="RefSeq" id="WP_109771596.1">
    <property type="nucleotide sequence ID" value="NZ_CABHJD010000023.1"/>
</dbReference>
<organism evidence="1 2">
    <name type="scientific">Clostridium innocuum</name>
    <dbReference type="NCBI Taxonomy" id="1522"/>
    <lineage>
        <taxon>Bacteria</taxon>
        <taxon>Bacillati</taxon>
        <taxon>Bacillota</taxon>
        <taxon>Clostridia</taxon>
        <taxon>Eubacteriales</taxon>
        <taxon>Clostridiaceae</taxon>
        <taxon>Clostridium</taxon>
    </lineage>
</organism>
<accession>A0A3E2VEC8</accession>
<proteinExistence type="predicted"/>
<protein>
    <submittedName>
        <fullName evidence="1">LPXTG cell wall anchor domain-containing protein</fullName>
    </submittedName>
</protein>
<dbReference type="Proteomes" id="UP000260025">
    <property type="component" value="Unassembled WGS sequence"/>
</dbReference>